<comment type="similarity">
    <text evidence="1">Belongs to the AB hydrolase superfamily. FUS2 hydrolase family.</text>
</comment>
<dbReference type="EMBL" id="JBHRTK010000012">
    <property type="protein sequence ID" value="MFC3206577.1"/>
    <property type="molecule type" value="Genomic_DNA"/>
</dbReference>
<evidence type="ECO:0000313" key="4">
    <source>
        <dbReference type="EMBL" id="MFC3206577.1"/>
    </source>
</evidence>
<comment type="caution">
    <text evidence="4">The sequence shown here is derived from an EMBL/GenBank/DDBJ whole genome shotgun (WGS) entry which is preliminary data.</text>
</comment>
<organism evidence="4 5">
    <name type="scientific">Aquamicrobium soli</name>
    <dbReference type="NCBI Taxonomy" id="1811518"/>
    <lineage>
        <taxon>Bacteria</taxon>
        <taxon>Pseudomonadati</taxon>
        <taxon>Pseudomonadota</taxon>
        <taxon>Alphaproteobacteria</taxon>
        <taxon>Hyphomicrobiales</taxon>
        <taxon>Phyllobacteriaceae</taxon>
        <taxon>Aquamicrobium</taxon>
    </lineage>
</organism>
<dbReference type="Proteomes" id="UP001595583">
    <property type="component" value="Unassembled WGS sequence"/>
</dbReference>
<dbReference type="GO" id="GO:0016787">
    <property type="term" value="F:hydrolase activity"/>
    <property type="evidence" value="ECO:0007669"/>
    <property type="project" value="UniProtKB-KW"/>
</dbReference>
<dbReference type="SUPFAM" id="SSF53474">
    <property type="entry name" value="alpha/beta-Hydrolases"/>
    <property type="match status" value="2"/>
</dbReference>
<evidence type="ECO:0000259" key="3">
    <source>
        <dbReference type="Pfam" id="PF12146"/>
    </source>
</evidence>
<dbReference type="PANTHER" id="PTHR22946">
    <property type="entry name" value="DIENELACTONE HYDROLASE DOMAIN-CONTAINING PROTEIN-RELATED"/>
    <property type="match status" value="1"/>
</dbReference>
<accession>A0ABV7KHF0</accession>
<keyword evidence="4" id="KW-0378">Hydrolase</keyword>
<dbReference type="InterPro" id="IPR029058">
    <property type="entry name" value="AB_hydrolase_fold"/>
</dbReference>
<dbReference type="Pfam" id="PF00561">
    <property type="entry name" value="Abhydrolase_1"/>
    <property type="match status" value="1"/>
</dbReference>
<evidence type="ECO:0000256" key="1">
    <source>
        <dbReference type="ARBA" id="ARBA00038115"/>
    </source>
</evidence>
<sequence length="581" mass="61262">MKPVVFDKTVGWLHPAAGGRGVVIAGAHGFEDLCSRRFLTLMARQMAEAGLPVLQFDYPGCGDAAGDHTDPGRVAAWTRSIAAAIDRLKAETGVDDVLVIGFRLGALLAPAAIAGRTDVAGLALLAPPLSGKAYMREMTGLSRMIDAALPAQPAGTPEPFDGIEAAGFRLSAETVAELRALEWRDRLTALPAKELLVMPSQITPAHAELAEQAMATGVAVRLKPFDGFSRLMSNPTANDIPHSTLAEIVEWAAQAGKPGKAESSPVAAKPPPMLEGDGYVEQPVVLGPSPEICGVLCLPVGAPALTEIVLILNAGAIPHVGWARGGVEMARSLARRGIGSMRVDLPGLGQSETPKEKRLFLYDARVGGDVTRILDWLEQAGFAQVCAAGICAGGYQSFHAARHDARIAHLAMVNPLCFSWNSSYALDMGLSKIRDNARDPLVGEPREADAPGGKLKTSASRLGKRILRRSMELSKSGLTRAQRLAGGSVERWMQDLAASGTRVLVINSEGDLSLEEIARHFGPDGTRLKRIGGVTTALIAAADHTLTPARARAEVIDHLVRLLGVADTKRGKPAVIASSVS</sequence>
<feature type="domain" description="AB hydrolase-1" evidence="2">
    <location>
        <begin position="309"/>
        <end position="421"/>
    </location>
</feature>
<dbReference type="InterPro" id="IPR050261">
    <property type="entry name" value="FrsA_esterase"/>
</dbReference>
<protein>
    <submittedName>
        <fullName evidence="4">Alpha/beta fold hydrolase</fullName>
    </submittedName>
</protein>
<evidence type="ECO:0000259" key="2">
    <source>
        <dbReference type="Pfam" id="PF00561"/>
    </source>
</evidence>
<gene>
    <name evidence="4" type="ORF">ACFOHJ_10180</name>
</gene>
<dbReference type="Pfam" id="PF12146">
    <property type="entry name" value="Hydrolase_4"/>
    <property type="match status" value="1"/>
</dbReference>
<keyword evidence="5" id="KW-1185">Reference proteome</keyword>
<feature type="domain" description="Serine aminopeptidase S33" evidence="3">
    <location>
        <begin position="23"/>
        <end position="143"/>
    </location>
</feature>
<reference evidence="5" key="1">
    <citation type="journal article" date="2019" name="Int. J. Syst. Evol. Microbiol.">
        <title>The Global Catalogue of Microorganisms (GCM) 10K type strain sequencing project: providing services to taxonomists for standard genome sequencing and annotation.</title>
        <authorList>
            <consortium name="The Broad Institute Genomics Platform"/>
            <consortium name="The Broad Institute Genome Sequencing Center for Infectious Disease"/>
            <person name="Wu L."/>
            <person name="Ma J."/>
        </authorList>
    </citation>
    <scope>NUCLEOTIDE SEQUENCE [LARGE SCALE GENOMIC DNA]</scope>
    <source>
        <strain evidence="5">KCTC 52165</strain>
    </source>
</reference>
<dbReference type="RefSeq" id="WP_378220392.1">
    <property type="nucleotide sequence ID" value="NZ_JBHRTK010000012.1"/>
</dbReference>
<dbReference type="Gene3D" id="3.40.50.1820">
    <property type="entry name" value="alpha/beta hydrolase"/>
    <property type="match status" value="2"/>
</dbReference>
<name>A0ABV7KHF0_9HYPH</name>
<proteinExistence type="inferred from homology"/>
<dbReference type="InterPro" id="IPR000073">
    <property type="entry name" value="AB_hydrolase_1"/>
</dbReference>
<dbReference type="InterPro" id="IPR022742">
    <property type="entry name" value="Hydrolase_4"/>
</dbReference>
<evidence type="ECO:0000313" key="5">
    <source>
        <dbReference type="Proteomes" id="UP001595583"/>
    </source>
</evidence>